<dbReference type="PANTHER" id="PTHR43214:SF24">
    <property type="entry name" value="TRANSCRIPTIONAL REGULATORY PROTEIN NARL-RELATED"/>
    <property type="match status" value="1"/>
</dbReference>
<organism evidence="8 9">
    <name type="scientific">Rubrobacter marinus</name>
    <dbReference type="NCBI Taxonomy" id="2653852"/>
    <lineage>
        <taxon>Bacteria</taxon>
        <taxon>Bacillati</taxon>
        <taxon>Actinomycetota</taxon>
        <taxon>Rubrobacteria</taxon>
        <taxon>Rubrobacterales</taxon>
        <taxon>Rubrobacteraceae</taxon>
        <taxon>Rubrobacter</taxon>
    </lineage>
</organism>
<dbReference type="PROSITE" id="PS00622">
    <property type="entry name" value="HTH_LUXR_1"/>
    <property type="match status" value="1"/>
</dbReference>
<evidence type="ECO:0000313" key="8">
    <source>
        <dbReference type="EMBL" id="QIN79728.1"/>
    </source>
</evidence>
<dbReference type="InterPro" id="IPR011006">
    <property type="entry name" value="CheY-like_superfamily"/>
</dbReference>
<dbReference type="PROSITE" id="PS50110">
    <property type="entry name" value="RESPONSE_REGULATORY"/>
    <property type="match status" value="1"/>
</dbReference>
<evidence type="ECO:0000259" key="6">
    <source>
        <dbReference type="PROSITE" id="PS50043"/>
    </source>
</evidence>
<dbReference type="GO" id="GO:0003677">
    <property type="term" value="F:DNA binding"/>
    <property type="evidence" value="ECO:0007669"/>
    <property type="project" value="UniProtKB-KW"/>
</dbReference>
<dbReference type="InterPro" id="IPR001789">
    <property type="entry name" value="Sig_transdc_resp-reg_receiver"/>
</dbReference>
<dbReference type="PROSITE" id="PS50043">
    <property type="entry name" value="HTH_LUXR_2"/>
    <property type="match status" value="1"/>
</dbReference>
<dbReference type="PRINTS" id="PR00038">
    <property type="entry name" value="HTHLUXR"/>
</dbReference>
<dbReference type="KEGG" id="rmar:GBA65_15640"/>
<dbReference type="Proteomes" id="UP000502706">
    <property type="component" value="Chromosome"/>
</dbReference>
<dbReference type="InterPro" id="IPR016032">
    <property type="entry name" value="Sig_transdc_resp-reg_C-effctor"/>
</dbReference>
<dbReference type="CDD" id="cd17535">
    <property type="entry name" value="REC_NarL-like"/>
    <property type="match status" value="1"/>
</dbReference>
<sequence length="210" mass="23019">MTVVRLLICDDHPVVRSGLRSMLETQADLEVVAEATNGDEAVELARRYRPDVVLMDLRMPKADGVAATQRIKVEDPAANVLILTTYETDADIVRAVAAGARGFLLKDTPEERIFGAIREAAQGTSPLAPTVAARLLERMRGDNDNILSPREVEILQLVARGVSNKNIANELWISEATVKSHLNRIFDKLDAADRTSAVTAALRRGIIRLE</sequence>
<dbReference type="SMART" id="SM00421">
    <property type="entry name" value="HTH_LUXR"/>
    <property type="match status" value="1"/>
</dbReference>
<dbReference type="SUPFAM" id="SSF52172">
    <property type="entry name" value="CheY-like"/>
    <property type="match status" value="1"/>
</dbReference>
<feature type="domain" description="Response regulatory" evidence="7">
    <location>
        <begin position="5"/>
        <end position="121"/>
    </location>
</feature>
<keyword evidence="2" id="KW-0805">Transcription regulation</keyword>
<proteinExistence type="predicted"/>
<reference evidence="8 9" key="1">
    <citation type="submission" date="2019-10" db="EMBL/GenBank/DDBJ databases">
        <title>Rubrobacter sp nov SCSIO 52915 isolated from a deep-sea sediment in the South China Sea.</title>
        <authorList>
            <person name="Chen R.W."/>
        </authorList>
    </citation>
    <scope>NUCLEOTIDE SEQUENCE [LARGE SCALE GENOMIC DNA]</scope>
    <source>
        <strain evidence="8 9">SCSIO 52915</strain>
    </source>
</reference>
<protein>
    <submittedName>
        <fullName evidence="8">Response regulator</fullName>
    </submittedName>
</protein>
<dbReference type="PANTHER" id="PTHR43214">
    <property type="entry name" value="TWO-COMPONENT RESPONSE REGULATOR"/>
    <property type="match status" value="1"/>
</dbReference>
<dbReference type="SUPFAM" id="SSF46894">
    <property type="entry name" value="C-terminal effector domain of the bipartite response regulators"/>
    <property type="match status" value="1"/>
</dbReference>
<evidence type="ECO:0000256" key="5">
    <source>
        <dbReference type="PROSITE-ProRule" id="PRU00169"/>
    </source>
</evidence>
<keyword evidence="4" id="KW-0804">Transcription</keyword>
<dbReference type="Pfam" id="PF00072">
    <property type="entry name" value="Response_reg"/>
    <property type="match status" value="1"/>
</dbReference>
<keyword evidence="9" id="KW-1185">Reference proteome</keyword>
<dbReference type="AlphaFoldDB" id="A0A6G8PZY2"/>
<keyword evidence="3" id="KW-0238">DNA-binding</keyword>
<evidence type="ECO:0000313" key="9">
    <source>
        <dbReference type="Proteomes" id="UP000502706"/>
    </source>
</evidence>
<dbReference type="GO" id="GO:0006355">
    <property type="term" value="P:regulation of DNA-templated transcription"/>
    <property type="evidence" value="ECO:0007669"/>
    <property type="project" value="InterPro"/>
</dbReference>
<evidence type="ECO:0000256" key="1">
    <source>
        <dbReference type="ARBA" id="ARBA00022553"/>
    </source>
</evidence>
<dbReference type="GO" id="GO:0000160">
    <property type="term" value="P:phosphorelay signal transduction system"/>
    <property type="evidence" value="ECO:0007669"/>
    <property type="project" value="InterPro"/>
</dbReference>
<evidence type="ECO:0000256" key="3">
    <source>
        <dbReference type="ARBA" id="ARBA00023125"/>
    </source>
</evidence>
<name>A0A6G8PZY2_9ACTN</name>
<feature type="domain" description="HTH luxR-type" evidence="6">
    <location>
        <begin position="140"/>
        <end position="205"/>
    </location>
</feature>
<dbReference type="CDD" id="cd06170">
    <property type="entry name" value="LuxR_C_like"/>
    <property type="match status" value="1"/>
</dbReference>
<dbReference type="InterPro" id="IPR058245">
    <property type="entry name" value="NreC/VraR/RcsB-like_REC"/>
</dbReference>
<dbReference type="SMART" id="SM00448">
    <property type="entry name" value="REC"/>
    <property type="match status" value="1"/>
</dbReference>
<feature type="modified residue" description="4-aspartylphosphate" evidence="5">
    <location>
        <position position="56"/>
    </location>
</feature>
<dbReference type="Gene3D" id="3.40.50.2300">
    <property type="match status" value="1"/>
</dbReference>
<evidence type="ECO:0000259" key="7">
    <source>
        <dbReference type="PROSITE" id="PS50110"/>
    </source>
</evidence>
<dbReference type="EMBL" id="CP045121">
    <property type="protein sequence ID" value="QIN79728.1"/>
    <property type="molecule type" value="Genomic_DNA"/>
</dbReference>
<gene>
    <name evidence="8" type="ORF">GBA65_15640</name>
</gene>
<accession>A0A6G8PZY2</accession>
<keyword evidence="1 5" id="KW-0597">Phosphoprotein</keyword>
<dbReference type="RefSeq" id="WP_166397399.1">
    <property type="nucleotide sequence ID" value="NZ_CP045121.1"/>
</dbReference>
<evidence type="ECO:0000256" key="4">
    <source>
        <dbReference type="ARBA" id="ARBA00023163"/>
    </source>
</evidence>
<dbReference type="InterPro" id="IPR039420">
    <property type="entry name" value="WalR-like"/>
</dbReference>
<evidence type="ECO:0000256" key="2">
    <source>
        <dbReference type="ARBA" id="ARBA00023015"/>
    </source>
</evidence>
<dbReference type="InterPro" id="IPR000792">
    <property type="entry name" value="Tscrpt_reg_LuxR_C"/>
</dbReference>
<dbReference type="Pfam" id="PF00196">
    <property type="entry name" value="GerE"/>
    <property type="match status" value="1"/>
</dbReference>